<accession>A0AA35UPP1</accession>
<evidence type="ECO:0000259" key="12">
    <source>
        <dbReference type="Pfam" id="PF01706"/>
    </source>
</evidence>
<dbReference type="GO" id="GO:0071973">
    <property type="term" value="P:bacterial-type flagellum-dependent cell motility"/>
    <property type="evidence" value="ECO:0007669"/>
    <property type="project" value="InterPro"/>
</dbReference>
<proteinExistence type="inferred from homology"/>
<keyword evidence="15" id="KW-0966">Cell projection</keyword>
<evidence type="ECO:0000259" key="14">
    <source>
        <dbReference type="Pfam" id="PF14842"/>
    </source>
</evidence>
<comment type="function">
    <text evidence="10 11">FliG is one of three proteins (FliG, FliN, FliM) that forms the rotor-mounted switch complex (C ring), located at the base of the basal body. This complex interacts with the CheY and CheZ chemotaxis proteins, in addition to contacting components of the motor that determine the direction of flagellar rotation.</text>
</comment>
<dbReference type="Proteomes" id="UP001176960">
    <property type="component" value="Unassembled WGS sequence"/>
</dbReference>
<dbReference type="Pfam" id="PF01706">
    <property type="entry name" value="FliG_C"/>
    <property type="match status" value="1"/>
</dbReference>
<evidence type="ECO:0000256" key="3">
    <source>
        <dbReference type="ARBA" id="ARBA00010299"/>
    </source>
</evidence>
<dbReference type="EMBL" id="CATKSH010000003">
    <property type="protein sequence ID" value="CAI9119830.1"/>
    <property type="molecule type" value="Genomic_DNA"/>
</dbReference>
<dbReference type="PANTHER" id="PTHR30534">
    <property type="entry name" value="FLAGELLAR MOTOR SWITCH PROTEIN FLIG"/>
    <property type="match status" value="1"/>
</dbReference>
<dbReference type="GO" id="GO:0003774">
    <property type="term" value="F:cytoskeletal motor activity"/>
    <property type="evidence" value="ECO:0007669"/>
    <property type="project" value="InterPro"/>
</dbReference>
<dbReference type="PANTHER" id="PTHR30534:SF0">
    <property type="entry name" value="FLAGELLAR MOTOR SWITCH PROTEIN FLIG"/>
    <property type="match status" value="1"/>
</dbReference>
<reference evidence="15" key="1">
    <citation type="submission" date="2023-03" db="EMBL/GenBank/DDBJ databases">
        <authorList>
            <person name="Cleenwerck I."/>
        </authorList>
    </citation>
    <scope>NUCLEOTIDE SEQUENCE</scope>
    <source>
        <strain evidence="15">LMG 32879</strain>
    </source>
</reference>
<comment type="caution">
    <text evidence="15">The sequence shown here is derived from an EMBL/GenBank/DDBJ whole genome shotgun (WGS) entry which is preliminary data.</text>
</comment>
<feature type="domain" description="Flagellar motor switch protein FliG C-terminal" evidence="12">
    <location>
        <begin position="217"/>
        <end position="323"/>
    </location>
</feature>
<keyword evidence="16" id="KW-1185">Reference proteome</keyword>
<dbReference type="PRINTS" id="PR00954">
    <property type="entry name" value="FLGMOTORFLIG"/>
</dbReference>
<evidence type="ECO:0000256" key="2">
    <source>
        <dbReference type="ARBA" id="ARBA00004413"/>
    </source>
</evidence>
<dbReference type="Gene3D" id="1.10.220.30">
    <property type="match status" value="3"/>
</dbReference>
<evidence type="ECO:0000313" key="15">
    <source>
        <dbReference type="EMBL" id="CAI9119830.1"/>
    </source>
</evidence>
<dbReference type="AlphaFoldDB" id="A0AA35UPP1"/>
<name>A0AA35UPP1_9PROT</name>
<evidence type="ECO:0000256" key="11">
    <source>
        <dbReference type="PIRNR" id="PIRNR003161"/>
    </source>
</evidence>
<dbReference type="GO" id="GO:0009425">
    <property type="term" value="C:bacterial-type flagellum basal body"/>
    <property type="evidence" value="ECO:0007669"/>
    <property type="project" value="UniProtKB-SubCell"/>
</dbReference>
<comment type="similarity">
    <text evidence="3 11">Belongs to the FliG family.</text>
</comment>
<evidence type="ECO:0000256" key="8">
    <source>
        <dbReference type="ARBA" id="ARBA00023136"/>
    </source>
</evidence>
<evidence type="ECO:0000313" key="16">
    <source>
        <dbReference type="Proteomes" id="UP001176960"/>
    </source>
</evidence>
<keyword evidence="8 11" id="KW-0472">Membrane</keyword>
<keyword evidence="5 11" id="KW-1003">Cell membrane</keyword>
<evidence type="ECO:0000259" key="13">
    <source>
        <dbReference type="Pfam" id="PF14841"/>
    </source>
</evidence>
<keyword evidence="15" id="KW-0282">Flagellum</keyword>
<evidence type="ECO:0000256" key="1">
    <source>
        <dbReference type="ARBA" id="ARBA00004117"/>
    </source>
</evidence>
<evidence type="ECO:0000256" key="10">
    <source>
        <dbReference type="ARBA" id="ARBA00025598"/>
    </source>
</evidence>
<dbReference type="RefSeq" id="WP_289840926.1">
    <property type="nucleotide sequence ID" value="NZ_CATKSH010000003.1"/>
</dbReference>
<evidence type="ECO:0000256" key="7">
    <source>
        <dbReference type="ARBA" id="ARBA00022779"/>
    </source>
</evidence>
<keyword evidence="6 11" id="KW-0145">Chemotaxis</keyword>
<dbReference type="GO" id="GO:0005886">
    <property type="term" value="C:plasma membrane"/>
    <property type="evidence" value="ECO:0007669"/>
    <property type="project" value="UniProtKB-SubCell"/>
</dbReference>
<dbReference type="GO" id="GO:0006935">
    <property type="term" value="P:chemotaxis"/>
    <property type="evidence" value="ECO:0007669"/>
    <property type="project" value="UniProtKB-KW"/>
</dbReference>
<keyword evidence="9 11" id="KW-0975">Bacterial flagellum</keyword>
<evidence type="ECO:0000256" key="9">
    <source>
        <dbReference type="ARBA" id="ARBA00023143"/>
    </source>
</evidence>
<organism evidence="15 16">
    <name type="scientific">Brytella acorum</name>
    <dbReference type="NCBI Taxonomy" id="2959299"/>
    <lineage>
        <taxon>Bacteria</taxon>
        <taxon>Pseudomonadati</taxon>
        <taxon>Pseudomonadota</taxon>
        <taxon>Alphaproteobacteria</taxon>
        <taxon>Acetobacterales</taxon>
        <taxon>Acetobacteraceae</taxon>
        <taxon>Brytella</taxon>
    </lineage>
</organism>
<dbReference type="Pfam" id="PF14841">
    <property type="entry name" value="FliG_M"/>
    <property type="match status" value="1"/>
</dbReference>
<sequence length="334" mass="37169">MSGVNLNGVQKAAILMLALGPENCGVFFKEMHDGEVKDISVAMSQLGRLSAEAVESVCEEFSKALQGNETFVGNADITENMLSKFLPSSRVTQIMDEIRGPSGRNIWEKIAHVPDATLANYLKSEHPQAVAIILSKINPSQAARIISILPQNVATSIIIRILKTESIQKNAIQRIEDTLRTEFVTTTSAGSMKDNHACVAEIFNRMERRVETRLMTDLRDESEADAERVKTLMFTFDDVVRLPQDAMMTIVARVDKAILPMALKGTTDEIKSKFFKCMSERSVRMLRDDMEALGSVRLKDVDNAQDEIVQIAKDLIDDGQIEIPDFSNSDEMIL</sequence>
<keyword evidence="11" id="KW-0997">Cell inner membrane</keyword>
<evidence type="ECO:0000256" key="4">
    <source>
        <dbReference type="ARBA" id="ARBA00021870"/>
    </source>
</evidence>
<gene>
    <name evidence="15" type="ORF">LMG32879_000656</name>
</gene>
<feature type="domain" description="Flagellar motor switch protein FliG N-terminal" evidence="14">
    <location>
        <begin position="5"/>
        <end position="107"/>
    </location>
</feature>
<protein>
    <recommendedName>
        <fullName evidence="4 11">Flagellar motor switch protein FliG</fullName>
    </recommendedName>
</protein>
<evidence type="ECO:0000256" key="6">
    <source>
        <dbReference type="ARBA" id="ARBA00022500"/>
    </source>
</evidence>
<dbReference type="InterPro" id="IPR023087">
    <property type="entry name" value="Flg_Motor_Flig_C"/>
</dbReference>
<dbReference type="InterPro" id="IPR011002">
    <property type="entry name" value="FliG_a-hlx"/>
</dbReference>
<keyword evidence="15" id="KW-0969">Cilium</keyword>
<dbReference type="Pfam" id="PF14842">
    <property type="entry name" value="FliG_N"/>
    <property type="match status" value="1"/>
</dbReference>
<feature type="domain" description="Flagellar motor switch protein FliG middle" evidence="13">
    <location>
        <begin position="117"/>
        <end position="187"/>
    </location>
</feature>
<dbReference type="InterPro" id="IPR028263">
    <property type="entry name" value="FliG_N"/>
</dbReference>
<evidence type="ECO:0000256" key="5">
    <source>
        <dbReference type="ARBA" id="ARBA00022475"/>
    </source>
</evidence>
<dbReference type="InterPro" id="IPR032779">
    <property type="entry name" value="FliG_M"/>
</dbReference>
<dbReference type="PIRSF" id="PIRSF003161">
    <property type="entry name" value="FliG"/>
    <property type="match status" value="1"/>
</dbReference>
<comment type="subcellular location">
    <subcellularLocation>
        <location evidence="1 11">Bacterial flagellum basal body</location>
    </subcellularLocation>
    <subcellularLocation>
        <location evidence="11">Cell inner membrane</location>
        <topology evidence="11">Peripheral membrane protein</topology>
        <orientation evidence="11">Cytoplasmic side</orientation>
    </subcellularLocation>
    <subcellularLocation>
        <location evidence="2">Cell membrane</location>
        <topology evidence="2">Peripheral membrane protein</topology>
        <orientation evidence="2">Cytoplasmic side</orientation>
    </subcellularLocation>
</comment>
<dbReference type="SUPFAM" id="SSF48029">
    <property type="entry name" value="FliG"/>
    <property type="match status" value="2"/>
</dbReference>
<dbReference type="InterPro" id="IPR000090">
    <property type="entry name" value="Flg_Motor_Flig"/>
</dbReference>
<keyword evidence="7 11" id="KW-0283">Flagellar rotation</keyword>